<evidence type="ECO:0000313" key="21">
    <source>
        <dbReference type="EMBL" id="UPL65670.1"/>
    </source>
</evidence>
<feature type="transmembrane region" description="Helical" evidence="18">
    <location>
        <begin position="375"/>
        <end position="400"/>
    </location>
</feature>
<dbReference type="GO" id="GO:0042773">
    <property type="term" value="P:ATP synthesis coupled electron transport"/>
    <property type="evidence" value="ECO:0007669"/>
    <property type="project" value="InterPro"/>
</dbReference>
<feature type="transmembrane region" description="Helical" evidence="18">
    <location>
        <begin position="525"/>
        <end position="541"/>
    </location>
</feature>
<comment type="catalytic activity">
    <reaction evidence="17">
        <text>a ubiquinone + NADH + 5 H(+)(in) = a ubiquinol + NAD(+) + 4 H(+)(out)</text>
        <dbReference type="Rhea" id="RHEA:29091"/>
        <dbReference type="Rhea" id="RHEA-COMP:9565"/>
        <dbReference type="Rhea" id="RHEA-COMP:9566"/>
        <dbReference type="ChEBI" id="CHEBI:15378"/>
        <dbReference type="ChEBI" id="CHEBI:16389"/>
        <dbReference type="ChEBI" id="CHEBI:17976"/>
        <dbReference type="ChEBI" id="CHEBI:57540"/>
        <dbReference type="ChEBI" id="CHEBI:57945"/>
        <dbReference type="EC" id="7.1.1.2"/>
    </reaction>
</comment>
<protein>
    <recommendedName>
        <fullName evidence="4">NADH-ubiquinone oxidoreductase chain 5</fullName>
        <ecNumber evidence="3">7.1.1.2</ecNumber>
    </recommendedName>
    <alternativeName>
        <fullName evidence="16">NADH dehydrogenase subunit 5</fullName>
    </alternativeName>
</protein>
<dbReference type="Pfam" id="PF00361">
    <property type="entry name" value="Proton_antipo_M"/>
    <property type="match status" value="1"/>
</dbReference>
<evidence type="ECO:0000256" key="6">
    <source>
        <dbReference type="ARBA" id="ARBA00022660"/>
    </source>
</evidence>
<feature type="transmembrane region" description="Helical" evidence="18">
    <location>
        <begin position="421"/>
        <end position="441"/>
    </location>
</feature>
<evidence type="ECO:0000256" key="1">
    <source>
        <dbReference type="ARBA" id="ARBA00003257"/>
    </source>
</evidence>
<evidence type="ECO:0000256" key="17">
    <source>
        <dbReference type="ARBA" id="ARBA00049551"/>
    </source>
</evidence>
<dbReference type="GO" id="GO:0008137">
    <property type="term" value="F:NADH dehydrogenase (ubiquinone) activity"/>
    <property type="evidence" value="ECO:0007669"/>
    <property type="project" value="UniProtKB-EC"/>
</dbReference>
<feature type="transmembrane region" description="Helical" evidence="18">
    <location>
        <begin position="479"/>
        <end position="498"/>
    </location>
</feature>
<keyword evidence="10" id="KW-0249">Electron transport</keyword>
<dbReference type="GO" id="GO:0015990">
    <property type="term" value="P:electron transport coupled proton transport"/>
    <property type="evidence" value="ECO:0007669"/>
    <property type="project" value="TreeGrafter"/>
</dbReference>
<feature type="transmembrane region" description="Helical" evidence="18">
    <location>
        <begin position="9"/>
        <end position="29"/>
    </location>
</feature>
<evidence type="ECO:0000256" key="10">
    <source>
        <dbReference type="ARBA" id="ARBA00022982"/>
    </source>
</evidence>
<dbReference type="EC" id="7.1.1.2" evidence="3"/>
<keyword evidence="15 18" id="KW-0472">Membrane</keyword>
<feature type="transmembrane region" description="Helical" evidence="18">
    <location>
        <begin position="447"/>
        <end position="467"/>
    </location>
</feature>
<evidence type="ECO:0000256" key="4">
    <source>
        <dbReference type="ARBA" id="ARBA00021096"/>
    </source>
</evidence>
<dbReference type="PRINTS" id="PR01434">
    <property type="entry name" value="NADHDHGNASE5"/>
</dbReference>
<feature type="transmembrane region" description="Helical" evidence="18">
    <location>
        <begin position="176"/>
        <end position="193"/>
    </location>
</feature>
<evidence type="ECO:0000256" key="7">
    <source>
        <dbReference type="ARBA" id="ARBA00022692"/>
    </source>
</evidence>
<dbReference type="GO" id="GO:0003954">
    <property type="term" value="F:NADH dehydrogenase activity"/>
    <property type="evidence" value="ECO:0007669"/>
    <property type="project" value="TreeGrafter"/>
</dbReference>
<keyword evidence="14 21" id="KW-0496">Mitochondrion</keyword>
<evidence type="ECO:0000256" key="14">
    <source>
        <dbReference type="ARBA" id="ARBA00023128"/>
    </source>
</evidence>
<dbReference type="PANTHER" id="PTHR42829">
    <property type="entry name" value="NADH-UBIQUINONE OXIDOREDUCTASE CHAIN 5"/>
    <property type="match status" value="1"/>
</dbReference>
<dbReference type="GO" id="GO:0005743">
    <property type="term" value="C:mitochondrial inner membrane"/>
    <property type="evidence" value="ECO:0007669"/>
    <property type="project" value="UniProtKB-SubCell"/>
</dbReference>
<evidence type="ECO:0000256" key="5">
    <source>
        <dbReference type="ARBA" id="ARBA00022448"/>
    </source>
</evidence>
<dbReference type="PANTHER" id="PTHR42829:SF2">
    <property type="entry name" value="NADH-UBIQUINONE OXIDOREDUCTASE CHAIN 5"/>
    <property type="match status" value="1"/>
</dbReference>
<evidence type="ECO:0000256" key="13">
    <source>
        <dbReference type="ARBA" id="ARBA00023075"/>
    </source>
</evidence>
<feature type="transmembrane region" description="Helical" evidence="18">
    <location>
        <begin position="111"/>
        <end position="131"/>
    </location>
</feature>
<evidence type="ECO:0000256" key="18">
    <source>
        <dbReference type="SAM" id="Phobius"/>
    </source>
</evidence>
<evidence type="ECO:0000256" key="2">
    <source>
        <dbReference type="ARBA" id="ARBA00004448"/>
    </source>
</evidence>
<comment type="subcellular location">
    <subcellularLocation>
        <location evidence="2">Mitochondrion inner membrane</location>
        <topology evidence="2">Multi-pass membrane protein</topology>
    </subcellularLocation>
</comment>
<evidence type="ECO:0000256" key="16">
    <source>
        <dbReference type="ARBA" id="ARBA00031027"/>
    </source>
</evidence>
<dbReference type="InterPro" id="IPR001750">
    <property type="entry name" value="ND/Mrp_TM"/>
</dbReference>
<feature type="transmembrane region" description="Helical" evidence="18">
    <location>
        <begin position="302"/>
        <end position="319"/>
    </location>
</feature>
<dbReference type="Pfam" id="PF06455">
    <property type="entry name" value="NADH5_C"/>
    <property type="match status" value="1"/>
</dbReference>
<dbReference type="InterPro" id="IPR010934">
    <property type="entry name" value="NADH_DH_su5_C"/>
</dbReference>
<feature type="domain" description="NADH dehydrogenase subunit 5 C-terminal" evidence="20">
    <location>
        <begin position="391"/>
        <end position="569"/>
    </location>
</feature>
<sequence>MNLLNMYKYWFWLIFFFGVLFFSMGLYFLSFDYSIFMDWEILSLNSCVISMVIFFDWMSLLFMGSVMFISSMVINYSKDYMIDDDNKIRFLILVLMFIMSMMFMIVSPNLISILLGWDGLGLVSYCLVIYFQNYKSFNAGMLTILTNRLGDVAILLSIAWMFNIGGWNFLFYNFYFSLWGYVIWFLVIIAGFTKSAQIPFSSWLPAAMAAPTPVSALVHSSTLVTAGVYLLIRFSDLLFQYDLSFFLLLSMLTMFMSGLGANFEYDLKSIIALSTLSQLGLMMSILFMGFPIIAFFHLLSHAFFKALLFLCAGLIIHGMNDSQDIRYMGLLINHMPYSVTCFGIANLSLCGLPFMSGFYSKDMVLEFMTIDYFNLFIYILFYISVGLTACYSLRLVYYCLTSYVGLFTCCGYNESYNMMSSMIFLVFMGIMGGSMLAWLIFPYPEIVVMPLFCKLLPLVFVLFGGFLGYSLSLMYINDFIFGFNNPIMTAFFGTMWFMPNFSTYMMYSNNLKISSNYSDFLDMGWGEYIMSDLMCYYFLFLSKINLFYQNNMLKVYFSVFILMIFLFIFI</sequence>
<comment type="function">
    <text evidence="1">Core subunit of the mitochondrial membrane respiratory chain NADH dehydrogenase (Complex I) that is believed to belong to the minimal assembly required for catalysis. Complex I functions in the transfer of electrons from NADH to the respiratory chain. The immediate electron acceptor for the enzyme is believed to be ubiquinone.</text>
</comment>
<geneLocation type="mitochondrion" evidence="21"/>
<evidence type="ECO:0000259" key="19">
    <source>
        <dbReference type="Pfam" id="PF00361"/>
    </source>
</evidence>
<evidence type="ECO:0000256" key="9">
    <source>
        <dbReference type="ARBA" id="ARBA00022967"/>
    </source>
</evidence>
<dbReference type="EMBL" id="MW619674">
    <property type="protein sequence ID" value="UPL65670.1"/>
    <property type="molecule type" value="Genomic_DNA"/>
</dbReference>
<feature type="transmembrane region" description="Helical" evidence="18">
    <location>
        <begin position="270"/>
        <end position="296"/>
    </location>
</feature>
<feature type="transmembrane region" description="Helical" evidence="18">
    <location>
        <begin position="331"/>
        <end position="355"/>
    </location>
</feature>
<feature type="transmembrane region" description="Helical" evidence="18">
    <location>
        <begin position="214"/>
        <end position="232"/>
    </location>
</feature>
<reference evidence="21" key="1">
    <citation type="journal article" date="2022" name="Cladistics">
        <title>Diversification of the phytophagous lineages of true bugs (Insecta: Hemiptera: Heteroptera) shortly after that of the flowering plants.</title>
        <authorList>
            <person name="Ye F."/>
            <person name="Kment P."/>
            <person name="Redei D."/>
            <person name="Luo J.Y."/>
            <person name="Wang Y.H."/>
            <person name="Kuechler S.M."/>
            <person name="Zhang W.W."/>
            <person name="Chen P.P."/>
            <person name="Wu H.Y."/>
            <person name="Wu Y.Z."/>
            <person name="Sun X.Y."/>
            <person name="Ding L."/>
            <person name="Wang Y.R."/>
            <person name="Xie Q."/>
        </authorList>
    </citation>
    <scope>NUCLEOTIDE SEQUENCE</scope>
</reference>
<keyword evidence="12" id="KW-0520">NAD</keyword>
<keyword evidence="13" id="KW-0830">Ubiquinone</keyword>
<evidence type="ECO:0000256" key="8">
    <source>
        <dbReference type="ARBA" id="ARBA00022792"/>
    </source>
</evidence>
<keyword evidence="9" id="KW-1278">Translocase</keyword>
<keyword evidence="8" id="KW-0999">Mitochondrion inner membrane</keyword>
<keyword evidence="11 18" id="KW-1133">Transmembrane helix</keyword>
<dbReference type="InterPro" id="IPR003945">
    <property type="entry name" value="NU5C-like"/>
</dbReference>
<feature type="transmembrane region" description="Helical" evidence="18">
    <location>
        <begin position="553"/>
        <end position="569"/>
    </location>
</feature>
<feature type="transmembrane region" description="Helical" evidence="18">
    <location>
        <begin position="88"/>
        <end position="105"/>
    </location>
</feature>
<evidence type="ECO:0000256" key="3">
    <source>
        <dbReference type="ARBA" id="ARBA00012944"/>
    </source>
</evidence>
<name>A0A8T9ZXA1_9HEMI</name>
<accession>A0A8T9ZXA1</accession>
<feature type="transmembrane region" description="Helical" evidence="18">
    <location>
        <begin position="49"/>
        <end position="76"/>
    </location>
</feature>
<evidence type="ECO:0000259" key="20">
    <source>
        <dbReference type="Pfam" id="PF06455"/>
    </source>
</evidence>
<dbReference type="AlphaFoldDB" id="A0A8T9ZXA1"/>
<evidence type="ECO:0000256" key="12">
    <source>
        <dbReference type="ARBA" id="ARBA00023027"/>
    </source>
</evidence>
<feature type="domain" description="NADH:quinone oxidoreductase/Mrp antiporter transmembrane" evidence="19">
    <location>
        <begin position="107"/>
        <end position="383"/>
    </location>
</feature>
<keyword evidence="6" id="KW-0679">Respiratory chain</keyword>
<feature type="transmembrane region" description="Helical" evidence="18">
    <location>
        <begin position="244"/>
        <end position="263"/>
    </location>
</feature>
<evidence type="ECO:0000256" key="15">
    <source>
        <dbReference type="ARBA" id="ARBA00023136"/>
    </source>
</evidence>
<organism evidence="21">
    <name type="scientific">Helcomeria spinosa</name>
    <dbReference type="NCBI Taxonomy" id="2813414"/>
    <lineage>
        <taxon>Eukaryota</taxon>
        <taxon>Metazoa</taxon>
        <taxon>Ecdysozoa</taxon>
        <taxon>Arthropoda</taxon>
        <taxon>Hexapoda</taxon>
        <taxon>Insecta</taxon>
        <taxon>Pterygota</taxon>
        <taxon>Neoptera</taxon>
        <taxon>Paraneoptera</taxon>
        <taxon>Hemiptera</taxon>
        <taxon>Heteroptera</taxon>
        <taxon>Panheteroptera</taxon>
        <taxon>Pentatomomorpha</taxon>
        <taxon>Coreoidea</taxon>
        <taxon>Coreidae</taxon>
        <taxon>Coreinae</taxon>
        <taxon>Helcomeria</taxon>
    </lineage>
</organism>
<proteinExistence type="predicted"/>
<evidence type="ECO:0000256" key="11">
    <source>
        <dbReference type="ARBA" id="ARBA00022989"/>
    </source>
</evidence>
<feature type="transmembrane region" description="Helical" evidence="18">
    <location>
        <begin position="152"/>
        <end position="170"/>
    </location>
</feature>
<keyword evidence="7 18" id="KW-0812">Transmembrane</keyword>
<keyword evidence="5" id="KW-0813">Transport</keyword>